<protein>
    <submittedName>
        <fullName evidence="2">Uncharacterized protein</fullName>
    </submittedName>
</protein>
<sequence>MDSSPDTVPPHPRKRKAQDLDDENDKIAVVPPKHLHASITWDVRAEDMAHYIFCTQFVAIMDAGIKSRKLNADIQKKCMNLMCELKLSEQSAKEISNHPLVVHFLSDSCFIRIMMLKVLYPLEKIKRCDFLQRFVPLEYPGWDYCTQSYPPSKYPTSQPTESELEAVRESIEGMDKLLKEIYSAVKDIKNKLKDETATEDIASKGTKTRRLNRPPPGTYRD</sequence>
<dbReference type="Proteomes" id="UP000766486">
    <property type="component" value="Unassembled WGS sequence"/>
</dbReference>
<evidence type="ECO:0000313" key="2">
    <source>
        <dbReference type="EMBL" id="VUC24841.1"/>
    </source>
</evidence>
<proteinExistence type="predicted"/>
<gene>
    <name evidence="2" type="ORF">CLO192961_LOCUS153383</name>
</gene>
<dbReference type="EMBL" id="CABFNS010000727">
    <property type="protein sequence ID" value="VUC24841.1"/>
    <property type="molecule type" value="Genomic_DNA"/>
</dbReference>
<evidence type="ECO:0000256" key="1">
    <source>
        <dbReference type="SAM" id="MobiDB-lite"/>
    </source>
</evidence>
<name>A0ABY6U3W3_BIOOC</name>
<reference evidence="2 3" key="1">
    <citation type="submission" date="2019-06" db="EMBL/GenBank/DDBJ databases">
        <authorList>
            <person name="Broberg M."/>
        </authorList>
    </citation>
    <scope>NUCLEOTIDE SEQUENCE [LARGE SCALE GENOMIC DNA]</scope>
</reference>
<feature type="region of interest" description="Disordered" evidence="1">
    <location>
        <begin position="196"/>
        <end position="221"/>
    </location>
</feature>
<organism evidence="2 3">
    <name type="scientific">Bionectria ochroleuca</name>
    <name type="common">Gliocladium roseum</name>
    <dbReference type="NCBI Taxonomy" id="29856"/>
    <lineage>
        <taxon>Eukaryota</taxon>
        <taxon>Fungi</taxon>
        <taxon>Dikarya</taxon>
        <taxon>Ascomycota</taxon>
        <taxon>Pezizomycotina</taxon>
        <taxon>Sordariomycetes</taxon>
        <taxon>Hypocreomycetidae</taxon>
        <taxon>Hypocreales</taxon>
        <taxon>Bionectriaceae</taxon>
        <taxon>Clonostachys</taxon>
    </lineage>
</organism>
<accession>A0ABY6U3W3</accession>
<feature type="region of interest" description="Disordered" evidence="1">
    <location>
        <begin position="1"/>
        <end position="23"/>
    </location>
</feature>
<evidence type="ECO:0000313" key="3">
    <source>
        <dbReference type="Proteomes" id="UP000766486"/>
    </source>
</evidence>
<keyword evidence="3" id="KW-1185">Reference proteome</keyword>
<comment type="caution">
    <text evidence="2">The sequence shown here is derived from an EMBL/GenBank/DDBJ whole genome shotgun (WGS) entry which is preliminary data.</text>
</comment>